<reference evidence="5" key="1">
    <citation type="thesis" date="2020" institute="ProQuest LLC" country="789 East Eisenhower Parkway, Ann Arbor, MI, USA">
        <title>Comparative Genomics and Chromosome Evolution.</title>
        <authorList>
            <person name="Mudd A.B."/>
        </authorList>
    </citation>
    <scope>NUCLEOTIDE SEQUENCE</scope>
    <source>
        <strain evidence="5">1538</strain>
        <tissue evidence="5">Blood</tissue>
    </source>
</reference>
<evidence type="ECO:0000256" key="1">
    <source>
        <dbReference type="ARBA" id="ARBA00004613"/>
    </source>
</evidence>
<accession>A0AAV2ZT55</accession>
<keyword evidence="3" id="KW-0732">Signal</keyword>
<keyword evidence="6" id="KW-1185">Reference proteome</keyword>
<dbReference type="PANTHER" id="PTHR20914:SF25">
    <property type="entry name" value="PHOSPHOLIPASE A2 INHIBITOR AND LY6_PLAUR DOMAIN-CONTAINING PROTEIN"/>
    <property type="match status" value="1"/>
</dbReference>
<dbReference type="CDD" id="cd23572">
    <property type="entry name" value="TFP_LU_ECD_PINLYP_rpt2"/>
    <property type="match status" value="1"/>
</dbReference>
<dbReference type="GO" id="GO:0005576">
    <property type="term" value="C:extracellular region"/>
    <property type="evidence" value="ECO:0007669"/>
    <property type="project" value="UniProtKB-SubCell"/>
</dbReference>
<evidence type="ECO:0000256" key="3">
    <source>
        <dbReference type="SAM" id="SignalP"/>
    </source>
</evidence>
<gene>
    <name evidence="5" type="ORF">GDO54_003249</name>
</gene>
<evidence type="ECO:0000259" key="4">
    <source>
        <dbReference type="Pfam" id="PF00021"/>
    </source>
</evidence>
<dbReference type="PANTHER" id="PTHR20914">
    <property type="entry name" value="LY6/PLAUR DOMAIN-CONTAINING PROTEIN 8"/>
    <property type="match status" value="1"/>
</dbReference>
<feature type="chain" id="PRO_5043864553" description="UPAR/Ly6 domain-containing protein" evidence="3">
    <location>
        <begin position="21"/>
        <end position="217"/>
    </location>
</feature>
<protein>
    <recommendedName>
        <fullName evidence="4">UPAR/Ly6 domain-containing protein</fullName>
    </recommendedName>
</protein>
<proteinExistence type="predicted"/>
<dbReference type="EMBL" id="DYDO01000011">
    <property type="protein sequence ID" value="DBA15785.1"/>
    <property type="molecule type" value="Genomic_DNA"/>
</dbReference>
<feature type="signal peptide" evidence="3">
    <location>
        <begin position="1"/>
        <end position="20"/>
    </location>
</feature>
<evidence type="ECO:0000313" key="5">
    <source>
        <dbReference type="EMBL" id="DBA15785.1"/>
    </source>
</evidence>
<dbReference type="Gene3D" id="2.10.60.10">
    <property type="entry name" value="CD59"/>
    <property type="match status" value="1"/>
</dbReference>
<dbReference type="InterPro" id="IPR016054">
    <property type="entry name" value="LY6_UPA_recep-like"/>
</dbReference>
<feature type="domain" description="UPAR/Ly6" evidence="4">
    <location>
        <begin position="115"/>
        <end position="193"/>
    </location>
</feature>
<evidence type="ECO:0000313" key="6">
    <source>
        <dbReference type="Proteomes" id="UP001181693"/>
    </source>
</evidence>
<dbReference type="SUPFAM" id="SSF57302">
    <property type="entry name" value="Snake toxin-like"/>
    <property type="match status" value="2"/>
</dbReference>
<comment type="subcellular location">
    <subcellularLocation>
        <location evidence="1">Secreted</location>
    </subcellularLocation>
</comment>
<dbReference type="Proteomes" id="UP001181693">
    <property type="component" value="Unassembled WGS sequence"/>
</dbReference>
<organism evidence="5 6">
    <name type="scientific">Pyxicephalus adspersus</name>
    <name type="common">African bullfrog</name>
    <dbReference type="NCBI Taxonomy" id="30357"/>
    <lineage>
        <taxon>Eukaryota</taxon>
        <taxon>Metazoa</taxon>
        <taxon>Chordata</taxon>
        <taxon>Craniata</taxon>
        <taxon>Vertebrata</taxon>
        <taxon>Euteleostomi</taxon>
        <taxon>Amphibia</taxon>
        <taxon>Batrachia</taxon>
        <taxon>Anura</taxon>
        <taxon>Neobatrachia</taxon>
        <taxon>Ranoidea</taxon>
        <taxon>Pyxicephalidae</taxon>
        <taxon>Pyxicephalinae</taxon>
        <taxon>Pyxicephalus</taxon>
    </lineage>
</organism>
<evidence type="ECO:0000256" key="2">
    <source>
        <dbReference type="ARBA" id="ARBA00022525"/>
    </source>
</evidence>
<dbReference type="InterPro" id="IPR050918">
    <property type="entry name" value="CNF-like_PLA2_Inhibitor"/>
</dbReference>
<keyword evidence="2" id="KW-0964">Secreted</keyword>
<sequence length="217" mass="23134">MGTLITLTCILSTLIAVGHAIHCTVCRSEGGDFTCSGDDKECGRDYVCASTSTITVMEGLSTKSFSRTCARRNNCGASGSIVFQGGYFKTATSCCTSDYCTPTSPILPQDGIRRNGLTCRSCTSLESNWCHTKETIDCTGDENRCILQTDVYSGKKYAKMAMRGCGTKAICDLGSQTFSFGGVSLSREITCTSHGLSLHANVLLVAIVALLAHRLMP</sequence>
<name>A0AAV2ZT55_PYXAD</name>
<dbReference type="Pfam" id="PF00021">
    <property type="entry name" value="UPAR_LY6"/>
    <property type="match status" value="2"/>
</dbReference>
<feature type="domain" description="UPAR/Ly6" evidence="4">
    <location>
        <begin position="20"/>
        <end position="101"/>
    </location>
</feature>
<dbReference type="InterPro" id="IPR045860">
    <property type="entry name" value="Snake_toxin-like_sf"/>
</dbReference>
<comment type="caution">
    <text evidence="5">The sequence shown here is derived from an EMBL/GenBank/DDBJ whole genome shotgun (WGS) entry which is preliminary data.</text>
</comment>
<dbReference type="AlphaFoldDB" id="A0AAV2ZT55"/>